<dbReference type="InterPro" id="IPR055170">
    <property type="entry name" value="GFO_IDH_MocA-like_dom"/>
</dbReference>
<comment type="similarity">
    <text evidence="1">Belongs to the Gfo/Idh/MocA family.</text>
</comment>
<dbReference type="InterPro" id="IPR000683">
    <property type="entry name" value="Gfo/Idh/MocA-like_OxRdtase_N"/>
</dbReference>
<dbReference type="AlphaFoldDB" id="A0A7K3M0S6"/>
<accession>A0A7K3M0S6</accession>
<evidence type="ECO:0000256" key="1">
    <source>
        <dbReference type="ARBA" id="ARBA00010928"/>
    </source>
</evidence>
<evidence type="ECO:0000313" key="5">
    <source>
        <dbReference type="EMBL" id="NDL56905.1"/>
    </source>
</evidence>
<keyword evidence="6" id="KW-1185">Reference proteome</keyword>
<evidence type="ECO:0000313" key="6">
    <source>
        <dbReference type="Proteomes" id="UP000460435"/>
    </source>
</evidence>
<dbReference type="Proteomes" id="UP000460435">
    <property type="component" value="Unassembled WGS sequence"/>
</dbReference>
<keyword evidence="2" id="KW-0560">Oxidoreductase</keyword>
<evidence type="ECO:0000259" key="3">
    <source>
        <dbReference type="Pfam" id="PF01408"/>
    </source>
</evidence>
<evidence type="ECO:0000256" key="2">
    <source>
        <dbReference type="ARBA" id="ARBA00023002"/>
    </source>
</evidence>
<dbReference type="GO" id="GO:0000166">
    <property type="term" value="F:nucleotide binding"/>
    <property type="evidence" value="ECO:0007669"/>
    <property type="project" value="InterPro"/>
</dbReference>
<name>A0A7K3M0S6_9ACTN</name>
<dbReference type="RefSeq" id="WP_162449602.1">
    <property type="nucleotide sequence ID" value="NZ_WLZY01000002.1"/>
</dbReference>
<organism evidence="5 6">
    <name type="scientific">Phytoactinopolyspora mesophila</name>
    <dbReference type="NCBI Taxonomy" id="2650750"/>
    <lineage>
        <taxon>Bacteria</taxon>
        <taxon>Bacillati</taxon>
        <taxon>Actinomycetota</taxon>
        <taxon>Actinomycetes</taxon>
        <taxon>Jiangellales</taxon>
        <taxon>Jiangellaceae</taxon>
        <taxon>Phytoactinopolyspora</taxon>
    </lineage>
</organism>
<evidence type="ECO:0000259" key="4">
    <source>
        <dbReference type="Pfam" id="PF22725"/>
    </source>
</evidence>
<proteinExistence type="inferred from homology"/>
<dbReference type="PANTHER" id="PTHR42840:SF3">
    <property type="entry name" value="BINDING ROSSMANN FOLD OXIDOREDUCTASE, PUTATIVE (AFU_ORTHOLOGUE AFUA_2G10240)-RELATED"/>
    <property type="match status" value="1"/>
</dbReference>
<dbReference type="Gene3D" id="3.30.360.10">
    <property type="entry name" value="Dihydrodipicolinate Reductase, domain 2"/>
    <property type="match status" value="1"/>
</dbReference>
<feature type="domain" description="GFO/IDH/MocA-like oxidoreductase" evidence="4">
    <location>
        <begin position="125"/>
        <end position="245"/>
    </location>
</feature>
<dbReference type="PANTHER" id="PTHR42840">
    <property type="entry name" value="NAD(P)-BINDING ROSSMANN-FOLD SUPERFAMILY PROTEIN-RELATED"/>
    <property type="match status" value="1"/>
</dbReference>
<dbReference type="EMBL" id="WLZY01000002">
    <property type="protein sequence ID" value="NDL56905.1"/>
    <property type="molecule type" value="Genomic_DNA"/>
</dbReference>
<dbReference type="GO" id="GO:0016491">
    <property type="term" value="F:oxidoreductase activity"/>
    <property type="evidence" value="ECO:0007669"/>
    <property type="project" value="UniProtKB-KW"/>
</dbReference>
<gene>
    <name evidence="5" type="ORF">F7O44_07455</name>
</gene>
<dbReference type="SUPFAM" id="SSF55347">
    <property type="entry name" value="Glyceraldehyde-3-phosphate dehydrogenase-like, C-terminal domain"/>
    <property type="match status" value="1"/>
</dbReference>
<comment type="caution">
    <text evidence="5">The sequence shown here is derived from an EMBL/GenBank/DDBJ whole genome shotgun (WGS) entry which is preliminary data.</text>
</comment>
<dbReference type="Pfam" id="PF22725">
    <property type="entry name" value="GFO_IDH_MocA_C3"/>
    <property type="match status" value="1"/>
</dbReference>
<dbReference type="SUPFAM" id="SSF51735">
    <property type="entry name" value="NAD(P)-binding Rossmann-fold domains"/>
    <property type="match status" value="1"/>
</dbReference>
<sequence length="333" mass="35419">MRIGLVGVGRIGASHAQVVRDHPDVGDVVVADVDAARAAKVAAELGIRAVDTPEAAYRDVDAIVIAAATSAHAELIISAARQGLPVFCEKPVAPDVAGTVRVVDEIERAGIPNQIGFMRRFDTGYAAAREALRSGALGELRRVHMVTADAEPPPAAYVPHSGGIFRDCHVHDFDILRWVTGREVAEIYALGANRGASYFAEANDVDESAALLTLDDGTIATAQGSRYNGAGYDVRMELAGTEATYAVGLDDHTAVVSAESGVSFPGGEPYREFWSRFLPAYQAEINTFIEVAAGRQASPCTAADALESFYVAEAATRSRTEHRPVRVEEVRIA</sequence>
<dbReference type="Gene3D" id="3.40.50.720">
    <property type="entry name" value="NAD(P)-binding Rossmann-like Domain"/>
    <property type="match status" value="1"/>
</dbReference>
<reference evidence="5 6" key="1">
    <citation type="submission" date="2019-11" db="EMBL/GenBank/DDBJ databases">
        <authorList>
            <person name="Li X.-J."/>
            <person name="Feng X.-M."/>
        </authorList>
    </citation>
    <scope>NUCLEOTIDE SEQUENCE [LARGE SCALE GENOMIC DNA]</scope>
    <source>
        <strain evidence="5 6">XMNu-373</strain>
    </source>
</reference>
<dbReference type="InterPro" id="IPR036291">
    <property type="entry name" value="NAD(P)-bd_dom_sf"/>
</dbReference>
<feature type="domain" description="Gfo/Idh/MocA-like oxidoreductase N-terminal" evidence="3">
    <location>
        <begin position="1"/>
        <end position="111"/>
    </location>
</feature>
<protein>
    <submittedName>
        <fullName evidence="5">Dehydrogenase</fullName>
    </submittedName>
</protein>
<dbReference type="Pfam" id="PF01408">
    <property type="entry name" value="GFO_IDH_MocA"/>
    <property type="match status" value="1"/>
</dbReference>